<proteinExistence type="predicted"/>
<feature type="non-terminal residue" evidence="1">
    <location>
        <position position="1"/>
    </location>
</feature>
<dbReference type="EMBL" id="UOES01000061">
    <property type="protein sequence ID" value="VAW26074.1"/>
    <property type="molecule type" value="Genomic_DNA"/>
</dbReference>
<protein>
    <submittedName>
        <fullName evidence="1">Uncharacterized protein</fullName>
    </submittedName>
</protein>
<accession>A0A3B0V1Q4</accession>
<dbReference type="AlphaFoldDB" id="A0A3B0V1Q4"/>
<evidence type="ECO:0000313" key="1">
    <source>
        <dbReference type="EMBL" id="VAW26074.1"/>
    </source>
</evidence>
<gene>
    <name evidence="1" type="ORF">MNBD_BACTEROID06-664</name>
</gene>
<name>A0A3B0V1Q4_9ZZZZ</name>
<sequence length="206" mass="24010">RPIYFNNTSKQGIRFNVDRYLVQEGNAFRLLPVTDLNNPGMLIDTDIMYNNLMNNFYYRELNNPKVYYNEDYRKFVLNHRVNFNALAVALLREGKEEKAREVVLKGLELMPDASLPFDYTTATTIEYLFLLGEKEKALELATILGNRADEKLSYYIENNNNLGYELQSNLVILRELAQTLNRYGELELSEKFADALDSHYQAIQIL</sequence>
<reference evidence="1" key="1">
    <citation type="submission" date="2018-06" db="EMBL/GenBank/DDBJ databases">
        <authorList>
            <person name="Zhirakovskaya E."/>
        </authorList>
    </citation>
    <scope>NUCLEOTIDE SEQUENCE</scope>
</reference>
<organism evidence="1">
    <name type="scientific">hydrothermal vent metagenome</name>
    <dbReference type="NCBI Taxonomy" id="652676"/>
    <lineage>
        <taxon>unclassified sequences</taxon>
        <taxon>metagenomes</taxon>
        <taxon>ecological metagenomes</taxon>
    </lineage>
</organism>